<dbReference type="SUPFAM" id="SSF51430">
    <property type="entry name" value="NAD(P)-linked oxidoreductase"/>
    <property type="match status" value="1"/>
</dbReference>
<dbReference type="RefSeq" id="WP_213513651.1">
    <property type="nucleotide sequence ID" value="NZ_BOSE01000001.1"/>
</dbReference>
<evidence type="ECO:0000259" key="1">
    <source>
        <dbReference type="Pfam" id="PF00248"/>
    </source>
</evidence>
<dbReference type="InterPro" id="IPR023210">
    <property type="entry name" value="NADP_OxRdtase_dom"/>
</dbReference>
<evidence type="ECO:0000313" key="2">
    <source>
        <dbReference type="EMBL" id="GIP15447.1"/>
    </source>
</evidence>
<dbReference type="Pfam" id="PF00248">
    <property type="entry name" value="Aldo_ket_red"/>
    <property type="match status" value="1"/>
</dbReference>
<organism evidence="2 3">
    <name type="scientific">Paenibacillus montaniterrae</name>
    <dbReference type="NCBI Taxonomy" id="429341"/>
    <lineage>
        <taxon>Bacteria</taxon>
        <taxon>Bacillati</taxon>
        <taxon>Bacillota</taxon>
        <taxon>Bacilli</taxon>
        <taxon>Bacillales</taxon>
        <taxon>Paenibacillaceae</taxon>
        <taxon>Paenibacillus</taxon>
    </lineage>
</organism>
<proteinExistence type="predicted"/>
<name>A0A919YLI8_9BACL</name>
<dbReference type="Gene3D" id="3.20.20.100">
    <property type="entry name" value="NADP-dependent oxidoreductase domain"/>
    <property type="match status" value="1"/>
</dbReference>
<sequence>MKALPLQSHGIAASRLAIGCMGFGGSWDASEPYTAAHMKQLEEAVDAALSIGINFFDHADIYTRGKAEAMFGELLAARPSLREQLIIQSKCGIQLADGELPGRYNFSKQHIVASVDGILQRLGIDYLDILLLHRPDPLMEPEEVAEAIHTLKASGKVRHFGVSNMHSAHLQLLQAAVSEPFIVNQLHMSLAHRHFIDQGLLINRNEGSAVSFDPGLMAYMQMNNIQAQAWGPLAQGRYTGAAASDTTEAEQLAAQYIAYLARLKETSKEAILLGWLMKHPARIQPVLGTTNAARILACQDAERQAELMTRDEWWTLYATASGTHNPGIKSV</sequence>
<comment type="caution">
    <text evidence="2">The sequence shown here is derived from an EMBL/GenBank/DDBJ whole genome shotgun (WGS) entry which is preliminary data.</text>
</comment>
<dbReference type="EMBL" id="BOSE01000001">
    <property type="protein sequence ID" value="GIP15447.1"/>
    <property type="molecule type" value="Genomic_DNA"/>
</dbReference>
<dbReference type="CDD" id="cd19092">
    <property type="entry name" value="AKR_BsYcsN_EcYdhF-like"/>
    <property type="match status" value="1"/>
</dbReference>
<dbReference type="PANTHER" id="PTHR43364:SF1">
    <property type="entry name" value="OXIDOREDUCTASE YDHF"/>
    <property type="match status" value="1"/>
</dbReference>
<dbReference type="Proteomes" id="UP000683139">
    <property type="component" value="Unassembled WGS sequence"/>
</dbReference>
<evidence type="ECO:0000313" key="3">
    <source>
        <dbReference type="Proteomes" id="UP000683139"/>
    </source>
</evidence>
<dbReference type="GO" id="GO:0005829">
    <property type="term" value="C:cytosol"/>
    <property type="evidence" value="ECO:0007669"/>
    <property type="project" value="TreeGrafter"/>
</dbReference>
<dbReference type="PANTHER" id="PTHR43364">
    <property type="entry name" value="NADH-SPECIFIC METHYLGLYOXAL REDUCTASE-RELATED"/>
    <property type="match status" value="1"/>
</dbReference>
<protein>
    <submittedName>
        <fullName evidence="2">Aldo/keto reductase</fullName>
    </submittedName>
</protein>
<dbReference type="InterPro" id="IPR036812">
    <property type="entry name" value="NAD(P)_OxRdtase_dom_sf"/>
</dbReference>
<reference evidence="2" key="1">
    <citation type="submission" date="2021-03" db="EMBL/GenBank/DDBJ databases">
        <title>Antimicrobial resistance genes in bacteria isolated from Japanese honey, and their potential for conferring macrolide and lincosamide resistance in the American foulbrood pathogen Paenibacillus larvae.</title>
        <authorList>
            <person name="Okamoto M."/>
            <person name="Kumagai M."/>
            <person name="Kanamori H."/>
            <person name="Takamatsu D."/>
        </authorList>
    </citation>
    <scope>NUCLEOTIDE SEQUENCE</scope>
    <source>
        <strain evidence="2">J40TS1</strain>
    </source>
</reference>
<accession>A0A919YLI8</accession>
<dbReference type="InterPro" id="IPR050523">
    <property type="entry name" value="AKR_Detox_Biosynth"/>
</dbReference>
<keyword evidence="3" id="KW-1185">Reference proteome</keyword>
<feature type="domain" description="NADP-dependent oxidoreductase" evidence="1">
    <location>
        <begin position="15"/>
        <end position="299"/>
    </location>
</feature>
<dbReference type="AlphaFoldDB" id="A0A919YLI8"/>
<gene>
    <name evidence="2" type="ORF">J40TS1_10890</name>
</gene>